<dbReference type="EMBL" id="AFBM01000023">
    <property type="protein sequence ID" value="EGF51142.1"/>
    <property type="molecule type" value="Genomic_DNA"/>
</dbReference>
<organism evidence="5 6">
    <name type="scientific">Bacteroides clarus YIT 12056</name>
    <dbReference type="NCBI Taxonomy" id="762984"/>
    <lineage>
        <taxon>Bacteria</taxon>
        <taxon>Pseudomonadati</taxon>
        <taxon>Bacteroidota</taxon>
        <taxon>Bacteroidia</taxon>
        <taxon>Bacteroidales</taxon>
        <taxon>Bacteroidaceae</taxon>
        <taxon>Bacteroides</taxon>
    </lineage>
</organism>
<evidence type="ECO:0000256" key="1">
    <source>
        <dbReference type="ARBA" id="ARBA00022515"/>
    </source>
</evidence>
<gene>
    <name evidence="5" type="ORF">HMPREF9445_02138</name>
</gene>
<evidence type="ECO:0000256" key="3">
    <source>
        <dbReference type="ARBA" id="ARBA00023125"/>
    </source>
</evidence>
<accession>A0ABN0CMI8</accession>
<evidence type="ECO:0000259" key="4">
    <source>
        <dbReference type="Pfam" id="PF00772"/>
    </source>
</evidence>
<dbReference type="SUPFAM" id="SSF48024">
    <property type="entry name" value="N-terminal domain of DnaB helicase"/>
    <property type="match status" value="1"/>
</dbReference>
<keyword evidence="6" id="KW-1185">Reference proteome</keyword>
<dbReference type="Proteomes" id="UP000010321">
    <property type="component" value="Unassembled WGS sequence"/>
</dbReference>
<feature type="domain" description="DNA helicase DnaB-like N-terminal" evidence="4">
    <location>
        <begin position="7"/>
        <end position="101"/>
    </location>
</feature>
<comment type="caution">
    <text evidence="5">The sequence shown here is derived from an EMBL/GenBank/DDBJ whole genome shotgun (WGS) entry which is preliminary data.</text>
</comment>
<sequence>MDTTNFQITEIEKAVLGALMIEKKAFPLVAQTLRPEMFYHEKEQTLYAVLENMHRNNEPIDILTVKEALQKRGKLDEAGGAYGIVRLSSKVTSSAHIELHA</sequence>
<dbReference type="Pfam" id="PF00772">
    <property type="entry name" value="DnaB"/>
    <property type="match status" value="1"/>
</dbReference>
<evidence type="ECO:0000313" key="5">
    <source>
        <dbReference type="EMBL" id="EGF51142.1"/>
    </source>
</evidence>
<keyword evidence="2" id="KW-0235">DNA replication</keyword>
<dbReference type="InterPro" id="IPR007693">
    <property type="entry name" value="DNA_helicase_DnaB-like_N"/>
</dbReference>
<name>A0ABN0CMI8_9BACE</name>
<dbReference type="PANTHER" id="PTHR30153">
    <property type="entry name" value="REPLICATIVE DNA HELICASE DNAB"/>
    <property type="match status" value="1"/>
</dbReference>
<keyword evidence="5" id="KW-0378">Hydrolase</keyword>
<dbReference type="Gene3D" id="1.10.860.10">
    <property type="entry name" value="DNAb Helicase, Chain A"/>
    <property type="match status" value="1"/>
</dbReference>
<evidence type="ECO:0000256" key="2">
    <source>
        <dbReference type="ARBA" id="ARBA00022705"/>
    </source>
</evidence>
<keyword evidence="5" id="KW-0067">ATP-binding</keyword>
<keyword evidence="1" id="KW-0639">Primosome</keyword>
<keyword evidence="5" id="KW-0547">Nucleotide-binding</keyword>
<dbReference type="InterPro" id="IPR036185">
    <property type="entry name" value="DNA_heli_DnaB-like_N_sf"/>
</dbReference>
<evidence type="ECO:0000313" key="6">
    <source>
        <dbReference type="Proteomes" id="UP000010321"/>
    </source>
</evidence>
<protein>
    <submittedName>
        <fullName evidence="5">Replicative DNA helicase</fullName>
    </submittedName>
</protein>
<dbReference type="RefSeq" id="WP_009122250.1">
    <property type="nucleotide sequence ID" value="NZ_FQWK01000005.1"/>
</dbReference>
<reference evidence="5 6" key="1">
    <citation type="submission" date="2011-02" db="EMBL/GenBank/DDBJ databases">
        <authorList>
            <person name="Weinstock G."/>
            <person name="Sodergren E."/>
            <person name="Clifton S."/>
            <person name="Fulton L."/>
            <person name="Fulton B."/>
            <person name="Courtney L."/>
            <person name="Fronick C."/>
            <person name="Harrison M."/>
            <person name="Strong C."/>
            <person name="Farmer C."/>
            <person name="Delahaunty K."/>
            <person name="Markovic C."/>
            <person name="Hall O."/>
            <person name="Minx P."/>
            <person name="Tomlinson C."/>
            <person name="Mitreva M."/>
            <person name="Hou S."/>
            <person name="Chen J."/>
            <person name="Wollam A."/>
            <person name="Pepin K.H."/>
            <person name="Johnson M."/>
            <person name="Bhonagiri V."/>
            <person name="Zhang X."/>
            <person name="Suruliraj S."/>
            <person name="Warren W."/>
            <person name="Chinwalla A."/>
            <person name="Mardis E.R."/>
            <person name="Wilson R.K."/>
        </authorList>
    </citation>
    <scope>NUCLEOTIDE SEQUENCE [LARGE SCALE GENOMIC DNA]</scope>
    <source>
        <strain evidence="5 6">YIT 12056</strain>
    </source>
</reference>
<dbReference type="GO" id="GO:0004386">
    <property type="term" value="F:helicase activity"/>
    <property type="evidence" value="ECO:0007669"/>
    <property type="project" value="UniProtKB-KW"/>
</dbReference>
<dbReference type="InterPro" id="IPR016136">
    <property type="entry name" value="DNA_helicase_N/primase_C"/>
</dbReference>
<keyword evidence="5" id="KW-0347">Helicase</keyword>
<keyword evidence="3" id="KW-0238">DNA-binding</keyword>
<proteinExistence type="predicted"/>
<dbReference type="PANTHER" id="PTHR30153:SF2">
    <property type="entry name" value="REPLICATIVE DNA HELICASE"/>
    <property type="match status" value="1"/>
</dbReference>